<comment type="caution">
    <text evidence="1">The sequence shown here is derived from an EMBL/GenBank/DDBJ whole genome shotgun (WGS) entry which is preliminary data.</text>
</comment>
<organism evidence="1 2">
    <name type="scientific">Cinchona calisaya</name>
    <dbReference type="NCBI Taxonomy" id="153742"/>
    <lineage>
        <taxon>Eukaryota</taxon>
        <taxon>Viridiplantae</taxon>
        <taxon>Streptophyta</taxon>
        <taxon>Embryophyta</taxon>
        <taxon>Tracheophyta</taxon>
        <taxon>Spermatophyta</taxon>
        <taxon>Magnoliopsida</taxon>
        <taxon>eudicotyledons</taxon>
        <taxon>Gunneridae</taxon>
        <taxon>Pentapetalae</taxon>
        <taxon>asterids</taxon>
        <taxon>lamiids</taxon>
        <taxon>Gentianales</taxon>
        <taxon>Rubiaceae</taxon>
        <taxon>Cinchonoideae</taxon>
        <taxon>Cinchoneae</taxon>
        <taxon>Cinchona</taxon>
    </lineage>
</organism>
<dbReference type="Proteomes" id="UP001630127">
    <property type="component" value="Unassembled WGS sequence"/>
</dbReference>
<keyword evidence="2" id="KW-1185">Reference proteome</keyword>
<evidence type="ECO:0000313" key="2">
    <source>
        <dbReference type="Proteomes" id="UP001630127"/>
    </source>
</evidence>
<evidence type="ECO:0000313" key="1">
    <source>
        <dbReference type="EMBL" id="KAL3513432.1"/>
    </source>
</evidence>
<gene>
    <name evidence="1" type="ORF">ACH5RR_026149</name>
</gene>
<name>A0ABD2Z1P6_9GENT</name>
<dbReference type="EMBL" id="JBJUIK010000011">
    <property type="protein sequence ID" value="KAL3513432.1"/>
    <property type="molecule type" value="Genomic_DNA"/>
</dbReference>
<reference evidence="1 2" key="1">
    <citation type="submission" date="2024-11" db="EMBL/GenBank/DDBJ databases">
        <title>A near-complete genome assembly of Cinchona calisaya.</title>
        <authorList>
            <person name="Lian D.C."/>
            <person name="Zhao X.W."/>
            <person name="Wei L."/>
        </authorList>
    </citation>
    <scope>NUCLEOTIDE SEQUENCE [LARGE SCALE GENOMIC DNA]</scope>
    <source>
        <tissue evidence="1">Nenye</tissue>
    </source>
</reference>
<proteinExistence type="predicted"/>
<protein>
    <submittedName>
        <fullName evidence="1">Uncharacterized protein</fullName>
    </submittedName>
</protein>
<sequence length="243" mass="27647">MILFSKDTPHFVKVKIRNFLSETEILINYLGNWDTLTKPVCIGELGIRKARPNEGSLINLHWRVHNNDSIWDRVIDSKYLSKDNTQHGGFHAIKLGPGSQEKVALVRGLNLFNSDLRLTVNNGLTANFRYDKRLNAGTLRSLIHGPLTLNEELPKCRKSFADNNDWNFDLLFDFHVWIKQLILVARNLFIVLLLSRINLSLGVPTWRGSFIVWKLTPLPCIVRNPSLSVPPSTGSGKPVLFLK</sequence>
<accession>A0ABD2Z1P6</accession>
<dbReference type="AlphaFoldDB" id="A0ABD2Z1P6"/>